<dbReference type="HAMAP" id="MF_00321">
    <property type="entry name" value="GTPase_EngB"/>
    <property type="match status" value="1"/>
</dbReference>
<protein>
    <recommendedName>
        <fullName evidence="10">Probable GTP-binding protein EngB</fullName>
    </recommendedName>
</protein>
<dbReference type="InterPro" id="IPR027417">
    <property type="entry name" value="P-loop_NTPase"/>
</dbReference>
<proteinExistence type="inferred from homology"/>
<dbReference type="PROSITE" id="PS51706">
    <property type="entry name" value="G_ENGB"/>
    <property type="match status" value="1"/>
</dbReference>
<dbReference type="GO" id="GO:0005525">
    <property type="term" value="F:GTP binding"/>
    <property type="evidence" value="ECO:0007669"/>
    <property type="project" value="UniProtKB-UniRule"/>
</dbReference>
<dbReference type="AlphaFoldDB" id="E3D041"/>
<dbReference type="HOGENOM" id="CLU_033732_3_0_0"/>
<dbReference type="Proteomes" id="UP000005096">
    <property type="component" value="Chromosome"/>
</dbReference>
<dbReference type="eggNOG" id="COG0218">
    <property type="taxonomic scope" value="Bacteria"/>
</dbReference>
<keyword evidence="13" id="KW-1185">Reference proteome</keyword>
<evidence type="ECO:0000259" key="11">
    <source>
        <dbReference type="PROSITE" id="PS51706"/>
    </source>
</evidence>
<evidence type="ECO:0000256" key="8">
    <source>
        <dbReference type="ARBA" id="ARBA00023210"/>
    </source>
</evidence>
<dbReference type="GO" id="GO:0000917">
    <property type="term" value="P:division septum assembly"/>
    <property type="evidence" value="ECO:0007669"/>
    <property type="project" value="UniProtKB-KW"/>
</dbReference>
<evidence type="ECO:0000256" key="10">
    <source>
        <dbReference type="HAMAP-Rule" id="MF_00321"/>
    </source>
</evidence>
<sequence>MNPWRGVLRTTAYEAPQIPSLALPEIVIAGRSNVGKSSLINALLGAKVAHVSGTPGKTRSINFFDVSATPPFCLVDLPGYGFAARSRKERGSWGVVIERYFELRRAVLAVQLVDFRHGLLGNDRQLESFFEALNLPVCVVFTKVDKIAPTKRAAVLSGYRREGFRTTLEPVLVSSLRRDGLETLQETILGWVARQAPSEAEESAPRRC</sequence>
<accession>E3D041</accession>
<keyword evidence="4" id="KW-0479">Metal-binding</keyword>
<keyword evidence="3 10" id="KW-0132">Cell division</keyword>
<dbReference type="STRING" id="584708.Apau_1401"/>
<dbReference type="SUPFAM" id="SSF52540">
    <property type="entry name" value="P-loop containing nucleoside triphosphate hydrolases"/>
    <property type="match status" value="1"/>
</dbReference>
<evidence type="ECO:0000256" key="5">
    <source>
        <dbReference type="ARBA" id="ARBA00022741"/>
    </source>
</evidence>
<keyword evidence="7 10" id="KW-0342">GTP-binding</keyword>
<dbReference type="InterPro" id="IPR019987">
    <property type="entry name" value="GTP-bd_ribosome_bio_YsxC"/>
</dbReference>
<dbReference type="PANTHER" id="PTHR11649:SF13">
    <property type="entry name" value="ENGB-TYPE G DOMAIN-CONTAINING PROTEIN"/>
    <property type="match status" value="1"/>
</dbReference>
<dbReference type="CDD" id="cd01876">
    <property type="entry name" value="YihA_EngB"/>
    <property type="match status" value="1"/>
</dbReference>
<dbReference type="RefSeq" id="WP_006301023.1">
    <property type="nucleotide sequence ID" value="NZ_CM001022.1"/>
</dbReference>
<dbReference type="Pfam" id="PF01926">
    <property type="entry name" value="MMR_HSR1"/>
    <property type="match status" value="1"/>
</dbReference>
<reference evidence="12 13" key="1">
    <citation type="journal article" date="2010" name="Stand. Genomic Sci.">
        <title>Non-contiguous finished genome sequence of Aminomonas paucivorans type strain (GLU-3).</title>
        <authorList>
            <person name="Pitluck S."/>
            <person name="Yasawong M."/>
            <person name="Held B."/>
            <person name="Lapidus A."/>
            <person name="Nolan M."/>
            <person name="Copeland A."/>
            <person name="Lucas S."/>
            <person name="Del Rio T.G."/>
            <person name="Tice H."/>
            <person name="Cheng J.F."/>
            <person name="Chertkov O."/>
            <person name="Goodwin L."/>
            <person name="Tapia R."/>
            <person name="Han C."/>
            <person name="Liolios K."/>
            <person name="Ivanova N."/>
            <person name="Mavromatis K."/>
            <person name="Ovchinnikova G."/>
            <person name="Pati A."/>
            <person name="Chen A."/>
            <person name="Palaniappan K."/>
            <person name="Land M."/>
            <person name="Hauser L."/>
            <person name="Chang Y.J."/>
            <person name="Jeffries C.D."/>
            <person name="Pukall R."/>
            <person name="Spring S."/>
            <person name="Rohde M."/>
            <person name="Sikorski J."/>
            <person name="Goker M."/>
            <person name="Woyke T."/>
            <person name="Bristow J."/>
            <person name="Eisen J.A."/>
            <person name="Markowitz V."/>
            <person name="Hugenholtz P."/>
            <person name="Kyrpides N.C."/>
            <person name="Klenk H.P."/>
        </authorList>
    </citation>
    <scope>NUCLEOTIDE SEQUENCE [LARGE SCALE GENOMIC DNA]</scope>
    <source>
        <strain evidence="12 13">DSM 12260</strain>
    </source>
</reference>
<dbReference type="InterPro" id="IPR006073">
    <property type="entry name" value="GTP-bd"/>
</dbReference>
<dbReference type="GO" id="GO:0046872">
    <property type="term" value="F:metal ion binding"/>
    <property type="evidence" value="ECO:0007669"/>
    <property type="project" value="UniProtKB-KW"/>
</dbReference>
<evidence type="ECO:0000313" key="13">
    <source>
        <dbReference type="Proteomes" id="UP000005096"/>
    </source>
</evidence>
<dbReference type="PaxDb" id="584708-Apau_1401"/>
<comment type="function">
    <text evidence="10">Necessary for normal cell division and for the maintenance of normal septation.</text>
</comment>
<keyword evidence="8 10" id="KW-0717">Septation</keyword>
<dbReference type="InterPro" id="IPR030393">
    <property type="entry name" value="G_ENGB_dom"/>
</dbReference>
<evidence type="ECO:0000256" key="1">
    <source>
        <dbReference type="ARBA" id="ARBA00001946"/>
    </source>
</evidence>
<dbReference type="GO" id="GO:0005829">
    <property type="term" value="C:cytosol"/>
    <property type="evidence" value="ECO:0007669"/>
    <property type="project" value="TreeGrafter"/>
</dbReference>
<evidence type="ECO:0000256" key="4">
    <source>
        <dbReference type="ARBA" id="ARBA00022723"/>
    </source>
</evidence>
<evidence type="ECO:0000256" key="3">
    <source>
        <dbReference type="ARBA" id="ARBA00022618"/>
    </source>
</evidence>
<name>E3D041_9BACT</name>
<evidence type="ECO:0000256" key="7">
    <source>
        <dbReference type="ARBA" id="ARBA00023134"/>
    </source>
</evidence>
<keyword evidence="6" id="KW-0460">Magnesium</keyword>
<evidence type="ECO:0000256" key="2">
    <source>
        <dbReference type="ARBA" id="ARBA00009638"/>
    </source>
</evidence>
<feature type="domain" description="EngB-type G" evidence="11">
    <location>
        <begin position="22"/>
        <end position="194"/>
    </location>
</feature>
<evidence type="ECO:0000313" key="12">
    <source>
        <dbReference type="EMBL" id="EFQ23820.1"/>
    </source>
</evidence>
<organism evidence="12 13">
    <name type="scientific">Aminomonas paucivorans DSM 12260</name>
    <dbReference type="NCBI Taxonomy" id="584708"/>
    <lineage>
        <taxon>Bacteria</taxon>
        <taxon>Thermotogati</taxon>
        <taxon>Synergistota</taxon>
        <taxon>Synergistia</taxon>
        <taxon>Synergistales</taxon>
        <taxon>Synergistaceae</taxon>
        <taxon>Aminomonas</taxon>
    </lineage>
</organism>
<dbReference type="InterPro" id="IPR005225">
    <property type="entry name" value="Small_GTP-bd"/>
</dbReference>
<keyword evidence="9 10" id="KW-0131">Cell cycle</keyword>
<comment type="similarity">
    <text evidence="2 10">Belongs to the TRAFAC class TrmE-Era-EngA-EngB-Septin-like GTPase superfamily. EngB GTPase family.</text>
</comment>
<evidence type="ECO:0000256" key="9">
    <source>
        <dbReference type="ARBA" id="ARBA00023306"/>
    </source>
</evidence>
<gene>
    <name evidence="10" type="primary">engB</name>
    <name evidence="12" type="ORF">Apau_1401</name>
</gene>
<keyword evidence="5 10" id="KW-0547">Nucleotide-binding</keyword>
<evidence type="ECO:0000256" key="6">
    <source>
        <dbReference type="ARBA" id="ARBA00022842"/>
    </source>
</evidence>
<dbReference type="OrthoDB" id="9804921at2"/>
<dbReference type="NCBIfam" id="TIGR03598">
    <property type="entry name" value="GTPase_YsxC"/>
    <property type="match status" value="1"/>
</dbReference>
<dbReference type="EMBL" id="CM001022">
    <property type="protein sequence ID" value="EFQ23820.1"/>
    <property type="molecule type" value="Genomic_DNA"/>
</dbReference>
<dbReference type="NCBIfam" id="TIGR00231">
    <property type="entry name" value="small_GTP"/>
    <property type="match status" value="1"/>
</dbReference>
<comment type="cofactor">
    <cofactor evidence="1">
        <name>Mg(2+)</name>
        <dbReference type="ChEBI" id="CHEBI:18420"/>
    </cofactor>
</comment>
<dbReference type="PANTHER" id="PTHR11649">
    <property type="entry name" value="MSS1/TRME-RELATED GTP-BINDING PROTEIN"/>
    <property type="match status" value="1"/>
</dbReference>
<dbReference type="Gene3D" id="3.40.50.300">
    <property type="entry name" value="P-loop containing nucleotide triphosphate hydrolases"/>
    <property type="match status" value="1"/>
</dbReference>